<dbReference type="Gene3D" id="1.25.40.20">
    <property type="entry name" value="Ankyrin repeat-containing domain"/>
    <property type="match status" value="3"/>
</dbReference>
<dbReference type="InterPro" id="IPR016073">
    <property type="entry name" value="Skp1_comp_POZ"/>
</dbReference>
<dbReference type="GO" id="GO:0009116">
    <property type="term" value="P:nucleoside metabolic process"/>
    <property type="evidence" value="ECO:0007669"/>
    <property type="project" value="InterPro"/>
</dbReference>
<dbReference type="PRINTS" id="PR01415">
    <property type="entry name" value="ANKYRIN"/>
</dbReference>
<keyword evidence="4" id="KW-0040">ANK repeat</keyword>
<dbReference type="GO" id="GO:0006511">
    <property type="term" value="P:ubiquitin-dependent protein catabolic process"/>
    <property type="evidence" value="ECO:0007669"/>
    <property type="project" value="InterPro"/>
</dbReference>
<protein>
    <submittedName>
        <fullName evidence="6">Ankyrin repeat protein</fullName>
    </submittedName>
</protein>
<feature type="repeat" description="ANK" evidence="4">
    <location>
        <begin position="977"/>
        <end position="998"/>
    </location>
</feature>
<feature type="repeat" description="ANK" evidence="4">
    <location>
        <begin position="902"/>
        <end position="923"/>
    </location>
</feature>
<feature type="repeat" description="ANK" evidence="4">
    <location>
        <begin position="937"/>
        <end position="969"/>
    </location>
</feature>
<feature type="non-terminal residue" evidence="6">
    <location>
        <position position="1"/>
    </location>
</feature>
<dbReference type="Pfam" id="PF03931">
    <property type="entry name" value="Skp1_POZ"/>
    <property type="match status" value="1"/>
</dbReference>
<dbReference type="InterPro" id="IPR002110">
    <property type="entry name" value="Ankyrin_rpt"/>
</dbReference>
<gene>
    <name evidence="6" type="ORF">MAN_07126</name>
</gene>
<dbReference type="VEuPathDB" id="FungiDB:MAN_07126"/>
<dbReference type="InterPro" id="IPR027417">
    <property type="entry name" value="P-loop_NTPase"/>
</dbReference>
<evidence type="ECO:0000313" key="7">
    <source>
        <dbReference type="Proteomes" id="UP000031186"/>
    </source>
</evidence>
<proteinExistence type="inferred from homology"/>
<dbReference type="PANTHER" id="PTHR46082">
    <property type="entry name" value="ATP/GTP-BINDING PROTEIN-RELATED"/>
    <property type="match status" value="1"/>
</dbReference>
<dbReference type="Pfam" id="PF24883">
    <property type="entry name" value="NPHP3_N"/>
    <property type="match status" value="1"/>
</dbReference>
<dbReference type="InterPro" id="IPR001232">
    <property type="entry name" value="SKP1-like"/>
</dbReference>
<dbReference type="InterPro" id="IPR054471">
    <property type="entry name" value="GPIID_WHD"/>
</dbReference>
<dbReference type="InterPro" id="IPR007111">
    <property type="entry name" value="NACHT_NTPase"/>
</dbReference>
<sequence length="1482" mass="167670">MSDPSIEDYTIGWICALQEEYDAAARMLDAEFDGPDTAEVNDNNSCVYGRISGHNVVLGCLPGGQYGTNSAASVARDMVRSFPKLRFALMVGIGGGAPTAGKDIRLGDVVVSQPQGKLGGVVQYDLGKRLPDGRFEQSGQLNCPPQVVLGVLPEMRRRHNDSRKPDRIAEHVKLMDEEPDYQRPGDDRLYRADYPHQGREDCSKCETCEVVQRPPRSSNRVVTVHYGTIASANSVMKNAKDRDEYAQDPALNVRCFEMEAAGLMNSFPCLVIRGICDYSDSHKNDQWHNYAALAAAAYARELLYILKPQKVHGAPSWPGKMEELLAGIQGHVMHTSRGVDDLICQNRDQADETILNWITKIDHGSYHSDIANKRQPGTGQWILESGKFQTWLKTSKQTLFCTGAPGAGKTILTSVVVEHLTTRSQSDRNIGVAYLYCNYNRQNEQQLNCLLECLLKQLAERRGSVPECIKSLYNCLRAEHMRPSVGQLSSALDAVVSLYSKVFIVIDALDECRDTDGSRAELLVETLRALQKPHGVNIFATSRSKTNITEQFEQVTPLDISASEQDLRMFMDGHMSELRSFVHNDPEVQEQIKTAIVKAAKGVFLLAALNFDSLKGKYNLSKMQDALSKIPTGSDAYDRAYKNIMDRIMGQNDDDRDLAKQVLSWVTFAKTRLTTEELQHALAVEAGKAKFDEKNITLIDTIISVCIGLVIVDEGSDIIRLRHYTLQDYFLRTRQVWFPNAEGDLAARCVCYLSLKDFESRAYEYAEHHNRQQANPLYRYAVSSWGHHAREASMRMDHSIIHFLQTEAKVSSIRQALMVSQDYFNSLDLGGKTCVHIATLFGLKEVVVDLLSNGDTPDPRDSNGKTPLLYAAAHGYNALVDLLLTTYGVDPDAEATRPPYDQGRTPLSFAAEMGKEAVVKLLLARQDVNPNSKNTASSWTPLGYEAEKGHEDIIKQLLDKGANPNVQLTGSYMYGREGQTPLSIAAENGHEAIVELFIAHPDIDIDLRGESNWTPLSYAAENGHTGIVRRLLNKGANPTILMTQRNIRRTPLPFFVKDRHGEMEELFPPDRQIRITPKYLQSFAMLYYAAENGHTNMAKRLLDKGADPTAQETYGPYKQQTLLMVAAENGHDAMVKLLLEAGANPNLKSTGFRPHGGVKYFSRTPLSLAAENGDEAVTALLLNQKHIQVNLKDDAGRTPFYCALVKGHIHVANKLMLSGGSFTGEKLELDRYFNRQSPRMRIGRWDLVWIRSLDKATIEVERDVAEQSMLIKSMLQLIGNGSSSQENPIQLPYANRTILRKVFQWCKRHRDTRTTWRRIRRLQTTYKEWDQGTILRKVFRWCKQHRDIRTTTRRIRRLQTIFRWCKQHRDTRTTTRRFRSLRTKEWDQNYMQVNRAHVMEITQAAWYLGINRLWRLGCKIVALEMRDKSAEKKIREYLNATNNFTLELKAEICLQHVWPTDGRDSVMKMLTWAFNQPSLFQM</sequence>
<dbReference type="HOGENOM" id="CLU_000288_34_2_1"/>
<dbReference type="InterPro" id="IPR056884">
    <property type="entry name" value="NPHP3-like_N"/>
</dbReference>
<dbReference type="PANTHER" id="PTHR46082:SF11">
    <property type="entry name" value="AAA+ ATPASE DOMAIN-CONTAINING PROTEIN-RELATED"/>
    <property type="match status" value="1"/>
</dbReference>
<dbReference type="InterPro" id="IPR053137">
    <property type="entry name" value="NLR-like"/>
</dbReference>
<dbReference type="InterPro" id="IPR035994">
    <property type="entry name" value="Nucleoside_phosphorylase_sf"/>
</dbReference>
<reference evidence="6 7" key="1">
    <citation type="journal article" date="2014" name="Proc. Natl. Acad. Sci. U.S.A.">
        <title>Trajectory and genomic determinants of fungal-pathogen speciation and host adaptation.</title>
        <authorList>
            <person name="Hu X."/>
            <person name="Xiao G."/>
            <person name="Zheng P."/>
            <person name="Shang Y."/>
            <person name="Su Y."/>
            <person name="Zhang X."/>
            <person name="Liu X."/>
            <person name="Zhan S."/>
            <person name="St Leger R.J."/>
            <person name="Wang C."/>
        </authorList>
    </citation>
    <scope>NUCLEOTIDE SEQUENCE [LARGE SCALE GENOMIC DNA]</scope>
    <source>
        <strain evidence="6 7">ARSEF 549</strain>
    </source>
</reference>
<name>A0A0B4EPJ2_METAF</name>
<dbReference type="PROSITE" id="PS50837">
    <property type="entry name" value="NACHT"/>
    <property type="match status" value="1"/>
</dbReference>
<feature type="repeat" description="ANK" evidence="4">
    <location>
        <begin position="1118"/>
        <end position="1150"/>
    </location>
</feature>
<dbReference type="Proteomes" id="UP000031186">
    <property type="component" value="Unassembled WGS sequence"/>
</dbReference>
<dbReference type="SUPFAM" id="SSF54695">
    <property type="entry name" value="POZ domain"/>
    <property type="match status" value="1"/>
</dbReference>
<dbReference type="SUPFAM" id="SSF81382">
    <property type="entry name" value="Skp1 dimerisation domain-like"/>
    <property type="match status" value="1"/>
</dbReference>
<dbReference type="PROSITE" id="PS50297">
    <property type="entry name" value="ANK_REP_REGION"/>
    <property type="match status" value="7"/>
</dbReference>
<dbReference type="Gene3D" id="3.30.710.10">
    <property type="entry name" value="Potassium Channel Kv1.1, Chain A"/>
    <property type="match status" value="2"/>
</dbReference>
<dbReference type="InterPro" id="IPR036296">
    <property type="entry name" value="SKP1-like_dim_sf"/>
</dbReference>
<dbReference type="Pfam" id="PF01466">
    <property type="entry name" value="Skp1"/>
    <property type="match status" value="1"/>
</dbReference>
<dbReference type="GO" id="GO:0003824">
    <property type="term" value="F:catalytic activity"/>
    <property type="evidence" value="ECO:0007669"/>
    <property type="project" value="InterPro"/>
</dbReference>
<dbReference type="SUPFAM" id="SSF48403">
    <property type="entry name" value="Ankyrin repeat"/>
    <property type="match status" value="1"/>
</dbReference>
<feature type="repeat" description="ANK" evidence="4">
    <location>
        <begin position="863"/>
        <end position="896"/>
    </location>
</feature>
<dbReference type="Gene3D" id="3.40.50.300">
    <property type="entry name" value="P-loop containing nucleotide triphosphate hydrolases"/>
    <property type="match status" value="1"/>
</dbReference>
<keyword evidence="2" id="KW-0677">Repeat</keyword>
<comment type="caution">
    <text evidence="6">The sequence shown here is derived from an EMBL/GenBank/DDBJ whole genome shotgun (WGS) entry which is preliminary data.</text>
</comment>
<comment type="function">
    <text evidence="3">Essential component of the SCF (SKP1-CUL1-F-box protein) E3 ubiquitin ligase complexes, which mediate the ubiquitination and subsequent proteasomal degradation of target proteins. Controls sulfur metabolite repression, probably by mediating the inactivation or degradation of the metR transcription factor.</text>
</comment>
<accession>A0A0B4EPJ2</accession>
<evidence type="ECO:0000256" key="1">
    <source>
        <dbReference type="ARBA" id="ARBA00009993"/>
    </source>
</evidence>
<dbReference type="InterPro" id="IPR016072">
    <property type="entry name" value="Skp1_comp_dimer"/>
</dbReference>
<evidence type="ECO:0000256" key="2">
    <source>
        <dbReference type="ARBA" id="ARBA00022737"/>
    </source>
</evidence>
<keyword evidence="7" id="KW-1185">Reference proteome</keyword>
<dbReference type="InterPro" id="IPR011333">
    <property type="entry name" value="SKP1/BTB/POZ_sf"/>
</dbReference>
<feature type="domain" description="NACHT" evidence="5">
    <location>
        <begin position="397"/>
        <end position="554"/>
    </location>
</feature>
<dbReference type="Gene3D" id="3.40.50.1580">
    <property type="entry name" value="Nucleoside phosphorylase domain"/>
    <property type="match status" value="1"/>
</dbReference>
<feature type="repeat" description="ANK" evidence="4">
    <location>
        <begin position="830"/>
        <end position="862"/>
    </location>
</feature>
<evidence type="ECO:0000259" key="5">
    <source>
        <dbReference type="PROSITE" id="PS50837"/>
    </source>
</evidence>
<dbReference type="SUPFAM" id="SSF52540">
    <property type="entry name" value="P-loop containing nucleoside triphosphate hydrolases"/>
    <property type="match status" value="1"/>
</dbReference>
<comment type="similarity">
    <text evidence="1">Belongs to the SKP1 family.</text>
</comment>
<dbReference type="OrthoDB" id="1577640at2759"/>
<feature type="repeat" description="ANK" evidence="4">
    <location>
        <begin position="1081"/>
        <end position="1113"/>
    </location>
</feature>
<dbReference type="EMBL" id="AZNF01000009">
    <property type="protein sequence ID" value="KID63955.1"/>
    <property type="molecule type" value="Genomic_DNA"/>
</dbReference>
<evidence type="ECO:0000256" key="4">
    <source>
        <dbReference type="PROSITE-ProRule" id="PRU00023"/>
    </source>
</evidence>
<dbReference type="Pfam" id="PF12796">
    <property type="entry name" value="Ank_2"/>
    <property type="match status" value="5"/>
</dbReference>
<dbReference type="SMART" id="SM00248">
    <property type="entry name" value="ANK"/>
    <property type="match status" value="10"/>
</dbReference>
<organism evidence="6 7">
    <name type="scientific">Metarhizium anisopliae (strain ARSEF 549)</name>
    <dbReference type="NCBI Taxonomy" id="3151832"/>
    <lineage>
        <taxon>Eukaryota</taxon>
        <taxon>Fungi</taxon>
        <taxon>Dikarya</taxon>
        <taxon>Ascomycota</taxon>
        <taxon>Pezizomycotina</taxon>
        <taxon>Sordariomycetes</taxon>
        <taxon>Hypocreomycetidae</taxon>
        <taxon>Hypocreales</taxon>
        <taxon>Clavicipitaceae</taxon>
        <taxon>Metarhizium</taxon>
    </lineage>
</organism>
<feature type="repeat" description="ANK" evidence="4">
    <location>
        <begin position="1011"/>
        <end position="1043"/>
    </location>
</feature>
<evidence type="ECO:0000313" key="6">
    <source>
        <dbReference type="EMBL" id="KID63955.1"/>
    </source>
</evidence>
<dbReference type="SUPFAM" id="SSF53167">
    <property type="entry name" value="Purine and uridine phosphorylases"/>
    <property type="match status" value="1"/>
</dbReference>
<evidence type="ECO:0000256" key="3">
    <source>
        <dbReference type="ARBA" id="ARBA00045385"/>
    </source>
</evidence>
<dbReference type="PROSITE" id="PS50088">
    <property type="entry name" value="ANK_REPEAT"/>
    <property type="match status" value="8"/>
</dbReference>
<dbReference type="Pfam" id="PF22939">
    <property type="entry name" value="WHD_GPIID"/>
    <property type="match status" value="1"/>
</dbReference>
<dbReference type="SMART" id="SM00512">
    <property type="entry name" value="Skp1"/>
    <property type="match status" value="1"/>
</dbReference>
<dbReference type="InterPro" id="IPR036770">
    <property type="entry name" value="Ankyrin_rpt-contain_sf"/>
</dbReference>